<feature type="compositionally biased region" description="Polar residues" evidence="1">
    <location>
        <begin position="296"/>
        <end position="312"/>
    </location>
</feature>
<dbReference type="InterPro" id="IPR019464">
    <property type="entry name" value="ELL_N"/>
</dbReference>
<feature type="region of interest" description="Disordered" evidence="1">
    <location>
        <begin position="273"/>
        <end position="450"/>
    </location>
</feature>
<accession>A0A8H7UB53</accession>
<feature type="compositionally biased region" description="Low complexity" evidence="1">
    <location>
        <begin position="357"/>
        <end position="371"/>
    </location>
</feature>
<dbReference type="OrthoDB" id="2587563at2759"/>
<proteinExistence type="predicted"/>
<protein>
    <recommendedName>
        <fullName evidence="2">RNA polymerase II elongation factor ELL N-terminal domain-containing protein</fullName>
    </recommendedName>
</protein>
<comment type="caution">
    <text evidence="3">The sequence shown here is derived from an EMBL/GenBank/DDBJ whole genome shotgun (WGS) entry which is preliminary data.</text>
</comment>
<feature type="compositionally biased region" description="Basic and acidic residues" evidence="1">
    <location>
        <begin position="401"/>
        <end position="414"/>
    </location>
</feature>
<sequence>MSSTVDSQSPWPPAKAISMRLNREALAYLEELTEKSTTKGQAQPKLSIRFGDNPVIMIEGRSFPFSMAKDTAHTQIYKRRSTTTLQPLAEITHKANMTPVLSSDYKSRVKARAEEAEREKKSRKIALIDNPINTSSSSMKNSRAIATTTKRTPTSQSSGVIHSPVIVSSTGSEVSRSTSSSSSLRERVIQLLALKPFKLSLLANMVKASEKDLLRMIKKMATNSGDTWTLRPDIYKEVKIWDWSRYDTKEKEEVANNARRAFDALKVPLTAPERLRLEKPAPPVRPPKPKPASSPLITTTSATDDGESTTQKAGEDAKVSKKKKKASSTAISRKTATKPAVSTEPSPSHLKATVLTPPSHSSSNKISSPSPLKTSATHERHGGKSPLANKHNNTVASASHDASERSPLKRRSDEENNSSSRYKIPKRSEIAKLPSSRSDSEESTASYTQLSEKIPKITSVQEYAELEKRFRNHYREYKQLGDDLNRQRKFVEAIEAAEADKSAGIASIEYKDVKTKFEQSNGASEDKWQSLISMSERYVSLHAELVAMKDEMWRAFREDKIVNEIDQNGVVA</sequence>
<dbReference type="Proteomes" id="UP000654370">
    <property type="component" value="Unassembled WGS sequence"/>
</dbReference>
<dbReference type="GO" id="GO:0006368">
    <property type="term" value="P:transcription elongation by RNA polymerase II"/>
    <property type="evidence" value="ECO:0007669"/>
    <property type="project" value="InterPro"/>
</dbReference>
<evidence type="ECO:0000259" key="2">
    <source>
        <dbReference type="Pfam" id="PF10390"/>
    </source>
</evidence>
<reference evidence="3" key="1">
    <citation type="submission" date="2020-12" db="EMBL/GenBank/DDBJ databases">
        <title>Metabolic potential, ecology and presence of endohyphal bacteria is reflected in genomic diversity of Mucoromycotina.</title>
        <authorList>
            <person name="Muszewska A."/>
            <person name="Okrasinska A."/>
            <person name="Steczkiewicz K."/>
            <person name="Drgas O."/>
            <person name="Orlowska M."/>
            <person name="Perlinska-Lenart U."/>
            <person name="Aleksandrzak-Piekarczyk T."/>
            <person name="Szatraj K."/>
            <person name="Zielenkiewicz U."/>
            <person name="Pilsyk S."/>
            <person name="Malc E."/>
            <person name="Mieczkowski P."/>
            <person name="Kruszewska J.S."/>
            <person name="Biernat P."/>
            <person name="Pawlowska J."/>
        </authorList>
    </citation>
    <scope>NUCLEOTIDE SEQUENCE</scope>
    <source>
        <strain evidence="3">WA0000067209</strain>
    </source>
</reference>
<evidence type="ECO:0000256" key="1">
    <source>
        <dbReference type="SAM" id="MobiDB-lite"/>
    </source>
</evidence>
<dbReference type="InterPro" id="IPR042065">
    <property type="entry name" value="E3_ELL-like"/>
</dbReference>
<organism evidence="3 4">
    <name type="scientific">Mortierella isabellina</name>
    <name type="common">Filamentous fungus</name>
    <name type="synonym">Umbelopsis isabellina</name>
    <dbReference type="NCBI Taxonomy" id="91625"/>
    <lineage>
        <taxon>Eukaryota</taxon>
        <taxon>Fungi</taxon>
        <taxon>Fungi incertae sedis</taxon>
        <taxon>Mucoromycota</taxon>
        <taxon>Mucoromycotina</taxon>
        <taxon>Umbelopsidomycetes</taxon>
        <taxon>Umbelopsidales</taxon>
        <taxon>Umbelopsidaceae</taxon>
        <taxon>Umbelopsis</taxon>
    </lineage>
</organism>
<evidence type="ECO:0000313" key="3">
    <source>
        <dbReference type="EMBL" id="KAG2176405.1"/>
    </source>
</evidence>
<dbReference type="Gene3D" id="1.10.10.2670">
    <property type="entry name" value="E3 ubiquitin-protein ligase"/>
    <property type="match status" value="1"/>
</dbReference>
<dbReference type="EMBL" id="JAEPQZ010000010">
    <property type="protein sequence ID" value="KAG2176405.1"/>
    <property type="molecule type" value="Genomic_DNA"/>
</dbReference>
<dbReference type="InterPro" id="IPR036390">
    <property type="entry name" value="WH_DNA-bd_sf"/>
</dbReference>
<dbReference type="GO" id="GO:0008023">
    <property type="term" value="C:transcription elongation factor complex"/>
    <property type="evidence" value="ECO:0007669"/>
    <property type="project" value="InterPro"/>
</dbReference>
<keyword evidence="4" id="KW-1185">Reference proteome</keyword>
<evidence type="ECO:0000313" key="4">
    <source>
        <dbReference type="Proteomes" id="UP000654370"/>
    </source>
</evidence>
<gene>
    <name evidence="3" type="ORF">INT43_005639</name>
</gene>
<dbReference type="SUPFAM" id="SSF46785">
    <property type="entry name" value="Winged helix' DNA-binding domain"/>
    <property type="match status" value="1"/>
</dbReference>
<dbReference type="AlphaFoldDB" id="A0A8H7UB53"/>
<name>A0A8H7UB53_MORIS</name>
<feature type="compositionally biased region" description="Low complexity" evidence="1">
    <location>
        <begin position="327"/>
        <end position="338"/>
    </location>
</feature>
<feature type="domain" description="RNA polymerase II elongation factor ELL N-terminal" evidence="2">
    <location>
        <begin position="75"/>
        <end position="260"/>
    </location>
</feature>
<feature type="compositionally biased region" description="Pro residues" evidence="1">
    <location>
        <begin position="280"/>
        <end position="292"/>
    </location>
</feature>
<dbReference type="Pfam" id="PF10390">
    <property type="entry name" value="ELL"/>
    <property type="match status" value="1"/>
</dbReference>